<protein>
    <recommendedName>
        <fullName evidence="4">4-alpha-glucanotransferase</fullName>
        <ecNumber evidence="3">2.4.1.25</ecNumber>
    </recommendedName>
    <alternativeName>
        <fullName evidence="8">Amylomaltase</fullName>
    </alternativeName>
    <alternativeName>
        <fullName evidence="9">Disproportionating enzyme</fullName>
    </alternativeName>
</protein>
<name>F1T5J9_9ACTN</name>
<evidence type="ECO:0000256" key="8">
    <source>
        <dbReference type="ARBA" id="ARBA00031423"/>
    </source>
</evidence>
<keyword evidence="5 11" id="KW-0328">Glycosyltransferase</keyword>
<evidence type="ECO:0000313" key="11">
    <source>
        <dbReference type="EMBL" id="EGF23144.1"/>
    </source>
</evidence>
<dbReference type="InterPro" id="IPR045857">
    <property type="entry name" value="O16G_dom_2"/>
</dbReference>
<keyword evidence="12" id="KW-1185">Reference proteome</keyword>
<evidence type="ECO:0000256" key="6">
    <source>
        <dbReference type="ARBA" id="ARBA00022679"/>
    </source>
</evidence>
<dbReference type="Pfam" id="PF02446">
    <property type="entry name" value="Glyco_hydro_77"/>
    <property type="match status" value="2"/>
</dbReference>
<evidence type="ECO:0000256" key="3">
    <source>
        <dbReference type="ARBA" id="ARBA00012560"/>
    </source>
</evidence>
<dbReference type="Gene3D" id="3.20.20.80">
    <property type="entry name" value="Glycosidases"/>
    <property type="match status" value="3"/>
</dbReference>
<evidence type="ECO:0000256" key="9">
    <source>
        <dbReference type="ARBA" id="ARBA00031501"/>
    </source>
</evidence>
<evidence type="ECO:0000256" key="4">
    <source>
        <dbReference type="ARBA" id="ARBA00020295"/>
    </source>
</evidence>
<evidence type="ECO:0000256" key="2">
    <source>
        <dbReference type="ARBA" id="ARBA00005684"/>
    </source>
</evidence>
<dbReference type="InterPro" id="IPR017853">
    <property type="entry name" value="GH"/>
</dbReference>
<dbReference type="GO" id="GO:0005975">
    <property type="term" value="P:carbohydrate metabolic process"/>
    <property type="evidence" value="ECO:0007669"/>
    <property type="project" value="InterPro"/>
</dbReference>
<dbReference type="Pfam" id="PF00128">
    <property type="entry name" value="Alpha-amylase"/>
    <property type="match status" value="1"/>
</dbReference>
<dbReference type="EMBL" id="ACGK02000001">
    <property type="protein sequence ID" value="EGF23144.1"/>
    <property type="molecule type" value="Genomic_DNA"/>
</dbReference>
<dbReference type="SUPFAM" id="SSF51011">
    <property type="entry name" value="Glycosyl hydrolase domain"/>
    <property type="match status" value="1"/>
</dbReference>
<comment type="caution">
    <text evidence="11">The sequence shown here is derived from an EMBL/GenBank/DDBJ whole genome shotgun (WGS) entry which is preliminary data.</text>
</comment>
<dbReference type="InterPro" id="IPR006047">
    <property type="entry name" value="GH13_cat_dom"/>
</dbReference>
<evidence type="ECO:0000256" key="7">
    <source>
        <dbReference type="ARBA" id="ARBA00023277"/>
    </source>
</evidence>
<dbReference type="EC" id="2.4.1.25" evidence="3"/>
<proteinExistence type="inferred from homology"/>
<dbReference type="eggNOG" id="COG1640">
    <property type="taxonomic scope" value="Bacteria"/>
</dbReference>
<dbReference type="InterPro" id="IPR003385">
    <property type="entry name" value="Glyco_hydro_77"/>
</dbReference>
<evidence type="ECO:0000256" key="1">
    <source>
        <dbReference type="ARBA" id="ARBA00000439"/>
    </source>
</evidence>
<reference evidence="11 12" key="1">
    <citation type="submission" date="2011-02" db="EMBL/GenBank/DDBJ databases">
        <authorList>
            <person name="Muzny D."/>
            <person name="Qin X."/>
            <person name="Buhay C."/>
            <person name="Dugan-Rocha S."/>
            <person name="Ding Y."/>
            <person name="Chen G."/>
            <person name="Hawes A."/>
            <person name="Holder M."/>
            <person name="Jhangiani S."/>
            <person name="Johnson A."/>
            <person name="Khan Z."/>
            <person name="Li Z."/>
            <person name="Liu W."/>
            <person name="Liu X."/>
            <person name="Perez L."/>
            <person name="Shen H."/>
            <person name="Wang Q."/>
            <person name="Watt J."/>
            <person name="Xi L."/>
            <person name="Xin Y."/>
            <person name="Zhou J."/>
            <person name="Deng J."/>
            <person name="Jiang H."/>
            <person name="Liu Y."/>
            <person name="Qu J."/>
            <person name="Song X.-Z."/>
            <person name="Zhang L."/>
            <person name="Villasana D."/>
            <person name="Johnson A."/>
            <person name="Liu J."/>
            <person name="Liyanage D."/>
            <person name="Lorensuhewa L."/>
            <person name="Robinson T."/>
            <person name="Song A."/>
            <person name="Song B.-B."/>
            <person name="Dinh H."/>
            <person name="Thornton R."/>
            <person name="Coyle M."/>
            <person name="Francisco L."/>
            <person name="Jackson L."/>
            <person name="Javaid M."/>
            <person name="Korchina V."/>
            <person name="Kovar C."/>
            <person name="Mata R."/>
            <person name="Mathew T."/>
            <person name="Ngo R."/>
            <person name="Nguyen L."/>
            <person name="Nguyen N."/>
            <person name="Okwuonu G."/>
            <person name="Ongeri F."/>
            <person name="Pham C."/>
            <person name="Simmons D."/>
            <person name="Wilczek-Boney K."/>
            <person name="Hale W."/>
            <person name="Jakkamsetti A."/>
            <person name="Pham P."/>
            <person name="Ruth R."/>
            <person name="San Lucas F."/>
            <person name="Warren J."/>
            <person name="Zhang J."/>
            <person name="Zhao Z."/>
            <person name="Zhou C."/>
            <person name="Zhu D."/>
            <person name="Lee S."/>
            <person name="Bess C."/>
            <person name="Blankenburg K."/>
            <person name="Forbes L."/>
            <person name="Fu Q."/>
            <person name="Gubbala S."/>
            <person name="Hirani K."/>
            <person name="Jayaseelan J.C."/>
            <person name="Lara F."/>
            <person name="Munidasa M."/>
            <person name="Palculict T."/>
            <person name="Patil S."/>
            <person name="Pu L.-L."/>
            <person name="Saada N."/>
            <person name="Tang L."/>
            <person name="Weissenberger G."/>
            <person name="Zhu Y."/>
            <person name="Hemphill L."/>
            <person name="Shang Y."/>
            <person name="Youmans B."/>
            <person name="Ayvaz T."/>
            <person name="Ross M."/>
            <person name="Santibanez J."/>
            <person name="Aqrawi P."/>
            <person name="Gross S."/>
            <person name="Joshi V."/>
            <person name="Fowler G."/>
            <person name="Nazareth L."/>
            <person name="Reid J."/>
            <person name="Worley K."/>
            <person name="Petrosino J."/>
            <person name="Highlander S."/>
            <person name="Gibbs R."/>
        </authorList>
    </citation>
    <scope>NUCLEOTIDE SEQUENCE [LARGE SCALE GENOMIC DNA]</scope>
    <source>
        <strain evidence="11 12">DSM 15829</strain>
    </source>
</reference>
<keyword evidence="7" id="KW-0119">Carbohydrate metabolism</keyword>
<evidence type="ECO:0000256" key="5">
    <source>
        <dbReference type="ARBA" id="ARBA00022676"/>
    </source>
</evidence>
<dbReference type="Proteomes" id="UP000005947">
    <property type="component" value="Unassembled WGS sequence"/>
</dbReference>
<gene>
    <name evidence="11" type="primary">malQ</name>
    <name evidence="11" type="ORF">HMPREF0091_10091</name>
</gene>
<dbReference type="SUPFAM" id="SSF51445">
    <property type="entry name" value="(Trans)glycosidases"/>
    <property type="match status" value="2"/>
</dbReference>
<dbReference type="GeneID" id="93210837"/>
<dbReference type="Gene3D" id="3.90.400.10">
    <property type="entry name" value="Oligo-1,6-glucosidase, Domain 2"/>
    <property type="match status" value="1"/>
</dbReference>
<dbReference type="PANTHER" id="PTHR32438">
    <property type="entry name" value="4-ALPHA-GLUCANOTRANSFERASE DPE1, CHLOROPLASTIC/AMYLOPLASTIC"/>
    <property type="match status" value="1"/>
</dbReference>
<accession>F1T5J9</accession>
<feature type="domain" description="Glycosyl hydrolase family 13 catalytic" evidence="10">
    <location>
        <begin position="150"/>
        <end position="562"/>
    </location>
</feature>
<dbReference type="Gene3D" id="2.60.40.1180">
    <property type="entry name" value="Golgi alpha-mannosidase II"/>
    <property type="match status" value="1"/>
</dbReference>
<dbReference type="OrthoDB" id="9811841at2"/>
<dbReference type="eggNOG" id="COG0366">
    <property type="taxonomic scope" value="Bacteria"/>
</dbReference>
<dbReference type="RefSeq" id="WP_006302200.1">
    <property type="nucleotide sequence ID" value="NZ_ACGK02000001.1"/>
</dbReference>
<dbReference type="SMART" id="SM00642">
    <property type="entry name" value="Aamy"/>
    <property type="match status" value="1"/>
</dbReference>
<dbReference type="AlphaFoldDB" id="F1T5J9"/>
<sequence length="1125" mass="128200">MRAQHNSLDTRYRSIAGAVAVGEQLRLTIDIWDDVPRRVVLRTWTDEEKEKLVPMRKVGCSERRNIVLCGELNGGCRYGVTLTFDKPQVLWYSFQITSSKGDVWRYGAAQEDKVGVGAFAYGEPPSFQVTVYKKQRTVDPTWYTQGVAYQIFPDRFARDDNWRARCERVLSIPRKGVTRRLVGDWNTYPYYERDADGNILAWDFYGGSLQGIISKLDYLKNLGITIIYLNPIVEAQSNHRYDTADYFHVDPMLGTDEDFEELCKRASDMGISIMLDGVFNHVGADSHYFNACGNYAELPASNKKATTHSWFTFNDSGAYDCWWGIKDLPAIRKHCPEFRELICGENGVIRTWLRRGARAWRLDVVDELTDDFVEDIKSAALAEKPDSVVIGEVWEDASHKRAYGNLRKYFQGAELDATMNYPLRDALISFITRRSSADSFASSIESLRANYPREAFYAEFNMMSTHDRARILTMLGDAPDKSAISEGDQYWFRLNPGCRALAVSRLWLTTLIQMCLPGVPCVYYGDEAGLEGYSDPFCRFTFPWENPDKNCQIIYRNAIQLRKTLDVFVTGDLHVRSFGYDVFGMWRRDKTTSVCVLVNTHTEMSQTVDIPVENFVPLTQNLGKDMQALRLVDLLTGNEYQAHNGTLTLTLQNLGSMILCASIKTPLSLPFKPGAGVLCHITSLPGGTLGQPSYNFVNYLSQAHMRYWQMLPVHPVDEDKSPYAGYSAFAGNMALVEQQEQCNTKDDEDEDNTPDSVEFHRFVQDNDHWLVPYACFRALKKRYKGVCWQKWPAPYNRWDPAFTREHDLLDDIETCVKKQFIFDRQWRALKAYAHENGVSLIGDIPMYVSADSADVWTNPQMFNLDVDGYPTLAAGVPPDEFSATGQLWGNPTYNWDLMEQDGFSWWTRRLAREFDLFDYVRLDHFLGFSSYFAIPVTKQAVRGSEQTESEEAAIQAIAHGSWREGPGVRVMRALYKKLGPLPLIAEDLGIVTPAVRALLMDTHICGMDVMQFSHEDVRFGYHPSYKKVAYTSTHDTQTLIGWCKDHYHMDSYTAEKQAEYLLSEAFSSDALVSIATLQDILHLDDSARMNVPGTSNDNWSWQANTEDLATSAEYVRTLVDQTGRI</sequence>
<dbReference type="PANTHER" id="PTHR32438:SF5">
    <property type="entry name" value="4-ALPHA-GLUCANOTRANSFERASE DPE1, CHLOROPLASTIC_AMYLOPLASTIC"/>
    <property type="match status" value="1"/>
</dbReference>
<comment type="catalytic activity">
    <reaction evidence="1">
        <text>Transfers a segment of a (1-&gt;4)-alpha-D-glucan to a new position in an acceptor, which may be glucose or a (1-&gt;4)-alpha-D-glucan.</text>
        <dbReference type="EC" id="2.4.1.25"/>
    </reaction>
</comment>
<evidence type="ECO:0000313" key="12">
    <source>
        <dbReference type="Proteomes" id="UP000005947"/>
    </source>
</evidence>
<dbReference type="InterPro" id="IPR013780">
    <property type="entry name" value="Glyco_hydro_b"/>
</dbReference>
<comment type="similarity">
    <text evidence="2">Belongs to the disproportionating enzyme family.</text>
</comment>
<evidence type="ECO:0000259" key="10">
    <source>
        <dbReference type="SMART" id="SM00642"/>
    </source>
</evidence>
<keyword evidence="6 11" id="KW-0808">Transferase</keyword>
<organism evidence="11 12">
    <name type="scientific">Fannyhessea vaginae DSM 15829</name>
    <dbReference type="NCBI Taxonomy" id="525256"/>
    <lineage>
        <taxon>Bacteria</taxon>
        <taxon>Bacillati</taxon>
        <taxon>Actinomycetota</taxon>
        <taxon>Coriobacteriia</taxon>
        <taxon>Coriobacteriales</taxon>
        <taxon>Atopobiaceae</taxon>
        <taxon>Fannyhessea</taxon>
    </lineage>
</organism>
<dbReference type="CDD" id="cd11338">
    <property type="entry name" value="AmyAc_CMD"/>
    <property type="match status" value="1"/>
</dbReference>
<dbReference type="GO" id="GO:0004134">
    <property type="term" value="F:4-alpha-glucanotransferase activity"/>
    <property type="evidence" value="ECO:0007669"/>
    <property type="project" value="UniProtKB-EC"/>
</dbReference>